<keyword evidence="3 5" id="KW-0762">Sugar transport</keyword>
<dbReference type="SUPFAM" id="SSF53850">
    <property type="entry name" value="Periplasmic binding protein-like II"/>
    <property type="match status" value="1"/>
</dbReference>
<gene>
    <name evidence="6" type="ORF">J5V48_05260</name>
</gene>
<reference evidence="6 7" key="1">
    <citation type="submission" date="2021-03" db="EMBL/GenBank/DDBJ databases">
        <title>Succinivibrio sp. nov. isolated from feces of cow.</title>
        <authorList>
            <person name="Choi J.-Y."/>
        </authorList>
    </citation>
    <scope>NUCLEOTIDE SEQUENCE [LARGE SCALE GENOMIC DNA]</scope>
    <source>
        <strain evidence="6 7">AGMB01872</strain>
    </source>
</reference>
<evidence type="ECO:0000256" key="1">
    <source>
        <dbReference type="ARBA" id="ARBA00008520"/>
    </source>
</evidence>
<comment type="caution">
    <text evidence="6">The sequence shown here is derived from an EMBL/GenBank/DDBJ whole genome shotgun (WGS) entry which is preliminary data.</text>
</comment>
<evidence type="ECO:0000313" key="7">
    <source>
        <dbReference type="Proteomes" id="UP000731465"/>
    </source>
</evidence>
<keyword evidence="5" id="KW-0574">Periplasm</keyword>
<keyword evidence="7" id="KW-1185">Reference proteome</keyword>
<comment type="function">
    <text evidence="5">Part of the ABC transporter complex MalEFGK involved in maltose/maltodextrin import. Binds maltose and higher maltodextrins.</text>
</comment>
<feature type="chain" id="PRO_5044952363" description="Maltodextrin-binding protein" evidence="5">
    <location>
        <begin position="23"/>
        <end position="410"/>
    </location>
</feature>
<dbReference type="RefSeq" id="WP_219937523.1">
    <property type="nucleotide sequence ID" value="NZ_JAGFNY010000014.1"/>
</dbReference>
<accession>A0ABS7DG79</accession>
<evidence type="ECO:0000256" key="4">
    <source>
        <dbReference type="ARBA" id="ARBA00022729"/>
    </source>
</evidence>
<evidence type="ECO:0000313" key="6">
    <source>
        <dbReference type="EMBL" id="MBW7570300.1"/>
    </source>
</evidence>
<name>A0ABS7DG79_9GAMM</name>
<dbReference type="InterPro" id="IPR006059">
    <property type="entry name" value="SBP"/>
</dbReference>
<feature type="signal peptide" evidence="5">
    <location>
        <begin position="1"/>
        <end position="22"/>
    </location>
</feature>
<comment type="subcellular location">
    <subcellularLocation>
        <location evidence="5">Periplasm</location>
    </subcellularLocation>
</comment>
<organism evidence="6 7">
    <name type="scientific">Succinivibrio faecicola</name>
    <dbReference type="NCBI Taxonomy" id="2820300"/>
    <lineage>
        <taxon>Bacteria</taxon>
        <taxon>Pseudomonadati</taxon>
        <taxon>Pseudomonadota</taxon>
        <taxon>Gammaproteobacteria</taxon>
        <taxon>Aeromonadales</taxon>
        <taxon>Succinivibrionaceae</taxon>
        <taxon>Succinivibrio</taxon>
    </lineage>
</organism>
<dbReference type="Gene3D" id="3.40.190.10">
    <property type="entry name" value="Periplasmic binding protein-like II"/>
    <property type="match status" value="2"/>
</dbReference>
<dbReference type="EMBL" id="JAGFNY010000014">
    <property type="protein sequence ID" value="MBW7570300.1"/>
    <property type="molecule type" value="Genomic_DNA"/>
</dbReference>
<evidence type="ECO:0000256" key="5">
    <source>
        <dbReference type="RuleBase" id="RU365005"/>
    </source>
</evidence>
<sequence>MKKITKIALFLMSSLITTQALSAEKCHLKVWEDDKKSMGTSQAVADFEKDFDCTVTVEEVNFLTQTDKMRLEGPTGNGPDVFLIPADKMGSGVMQGLITPIKFMQEEQDRYIRSAVSAFSQNGEIYAVPKVVETLVMFYNKDYLKHSLLTFEDYFDYSKKLVSENNGKYGLLAKWDSFYYAYGAIQPFGAYVFGSDPDGNIDANDVGLSNDGAVEGVEFIKSFFASGCFPPDLRGKNGIANVDRLFTEGNAAAVINGPWALEPYSNSKINFGVAPLPILPNGKPMSSFLGVKGYVISAWAKNHDLAEEFLHYINQPKYAKIRYQETREIPPVKAVMADPVITNDEFANAIAVQASRAVPMPSVPEMSEVWGPIDAAFDSIITGRQSVKDGLKTATEHINYQIEAFRAGMQ</sequence>
<protein>
    <recommendedName>
        <fullName evidence="5">Maltodextrin-binding protein</fullName>
    </recommendedName>
</protein>
<dbReference type="PANTHER" id="PTHR30061:SF50">
    <property type="entry name" value="MALTOSE_MALTODEXTRIN-BINDING PERIPLASMIC PROTEIN"/>
    <property type="match status" value="1"/>
</dbReference>
<evidence type="ECO:0000256" key="3">
    <source>
        <dbReference type="ARBA" id="ARBA00022597"/>
    </source>
</evidence>
<dbReference type="InterPro" id="IPR006060">
    <property type="entry name" value="Maltose/Cyclodextrin-bd"/>
</dbReference>
<evidence type="ECO:0000256" key="2">
    <source>
        <dbReference type="ARBA" id="ARBA00022448"/>
    </source>
</evidence>
<keyword evidence="4 5" id="KW-0732">Signal</keyword>
<dbReference type="PANTHER" id="PTHR30061">
    <property type="entry name" value="MALTOSE-BINDING PERIPLASMIC PROTEIN"/>
    <property type="match status" value="1"/>
</dbReference>
<keyword evidence="2 5" id="KW-0813">Transport</keyword>
<dbReference type="Proteomes" id="UP000731465">
    <property type="component" value="Unassembled WGS sequence"/>
</dbReference>
<comment type="similarity">
    <text evidence="1 5">Belongs to the bacterial solute-binding protein 1 family.</text>
</comment>
<proteinExistence type="inferred from homology"/>
<dbReference type="PRINTS" id="PR00181">
    <property type="entry name" value="MALTOSEBP"/>
</dbReference>
<dbReference type="Pfam" id="PF13416">
    <property type="entry name" value="SBP_bac_8"/>
    <property type="match status" value="1"/>
</dbReference>